<protein>
    <submittedName>
        <fullName evidence="1">Uncharacterized protein</fullName>
    </submittedName>
</protein>
<name>A0A6A6SES1_9PLEO</name>
<evidence type="ECO:0000313" key="1">
    <source>
        <dbReference type="EMBL" id="KAF2644724.1"/>
    </source>
</evidence>
<evidence type="ECO:0000313" key="2">
    <source>
        <dbReference type="Proteomes" id="UP000799753"/>
    </source>
</evidence>
<keyword evidence="2" id="KW-1185">Reference proteome</keyword>
<dbReference type="OrthoDB" id="5006988at2759"/>
<organism evidence="1 2">
    <name type="scientific">Massarina eburnea CBS 473.64</name>
    <dbReference type="NCBI Taxonomy" id="1395130"/>
    <lineage>
        <taxon>Eukaryota</taxon>
        <taxon>Fungi</taxon>
        <taxon>Dikarya</taxon>
        <taxon>Ascomycota</taxon>
        <taxon>Pezizomycotina</taxon>
        <taxon>Dothideomycetes</taxon>
        <taxon>Pleosporomycetidae</taxon>
        <taxon>Pleosporales</taxon>
        <taxon>Massarineae</taxon>
        <taxon>Massarinaceae</taxon>
        <taxon>Massarina</taxon>
    </lineage>
</organism>
<sequence length="167" mass="18298">MPTSEPENSSSLVARKGFTLEPTPTDMDIKFPRRTKPTYCGCDIPLDQANLEDAIKELHTQAGLDNGQKQIPGAQSLYAIRGNVVAFLCNTNPQQSKGVWAREDMVKDTLSVLNYRCGYGIAGSYDELPGLGLVTGWMRMDSPETDFCNLARKSKTDTCPTGDMNQG</sequence>
<proteinExistence type="predicted"/>
<gene>
    <name evidence="1" type="ORF">P280DRAFT_466009</name>
</gene>
<reference evidence="1" key="1">
    <citation type="journal article" date="2020" name="Stud. Mycol.">
        <title>101 Dothideomycetes genomes: a test case for predicting lifestyles and emergence of pathogens.</title>
        <authorList>
            <person name="Haridas S."/>
            <person name="Albert R."/>
            <person name="Binder M."/>
            <person name="Bloem J."/>
            <person name="Labutti K."/>
            <person name="Salamov A."/>
            <person name="Andreopoulos B."/>
            <person name="Baker S."/>
            <person name="Barry K."/>
            <person name="Bills G."/>
            <person name="Bluhm B."/>
            <person name="Cannon C."/>
            <person name="Castanera R."/>
            <person name="Culley D."/>
            <person name="Daum C."/>
            <person name="Ezra D."/>
            <person name="Gonzalez J."/>
            <person name="Henrissat B."/>
            <person name="Kuo A."/>
            <person name="Liang C."/>
            <person name="Lipzen A."/>
            <person name="Lutzoni F."/>
            <person name="Magnuson J."/>
            <person name="Mondo S."/>
            <person name="Nolan M."/>
            <person name="Ohm R."/>
            <person name="Pangilinan J."/>
            <person name="Park H.-J."/>
            <person name="Ramirez L."/>
            <person name="Alfaro M."/>
            <person name="Sun H."/>
            <person name="Tritt A."/>
            <person name="Yoshinaga Y."/>
            <person name="Zwiers L.-H."/>
            <person name="Turgeon B."/>
            <person name="Goodwin S."/>
            <person name="Spatafora J."/>
            <person name="Crous P."/>
            <person name="Grigoriev I."/>
        </authorList>
    </citation>
    <scope>NUCLEOTIDE SEQUENCE</scope>
    <source>
        <strain evidence="1">CBS 473.64</strain>
    </source>
</reference>
<dbReference type="AlphaFoldDB" id="A0A6A6SES1"/>
<dbReference type="EMBL" id="MU006778">
    <property type="protein sequence ID" value="KAF2644724.1"/>
    <property type="molecule type" value="Genomic_DNA"/>
</dbReference>
<dbReference type="Proteomes" id="UP000799753">
    <property type="component" value="Unassembled WGS sequence"/>
</dbReference>
<accession>A0A6A6SES1</accession>